<keyword evidence="3" id="KW-1185">Reference proteome</keyword>
<reference evidence="2 3" key="1">
    <citation type="journal article" date="2022" name="Allergy">
        <title>Genome assembly and annotation of Periplaneta americana reveal a comprehensive cockroach allergen profile.</title>
        <authorList>
            <person name="Wang L."/>
            <person name="Xiong Q."/>
            <person name="Saelim N."/>
            <person name="Wang L."/>
            <person name="Nong W."/>
            <person name="Wan A.T."/>
            <person name="Shi M."/>
            <person name="Liu X."/>
            <person name="Cao Q."/>
            <person name="Hui J.H.L."/>
            <person name="Sookrung N."/>
            <person name="Leung T.F."/>
            <person name="Tungtrongchitr A."/>
            <person name="Tsui S.K.W."/>
        </authorList>
    </citation>
    <scope>NUCLEOTIDE SEQUENCE [LARGE SCALE GENOMIC DNA]</scope>
    <source>
        <strain evidence="2">PWHHKU_190912</strain>
    </source>
</reference>
<feature type="region of interest" description="Disordered" evidence="1">
    <location>
        <begin position="17"/>
        <end position="42"/>
    </location>
</feature>
<protein>
    <submittedName>
        <fullName evidence="2">Uncharacterized protein</fullName>
    </submittedName>
</protein>
<evidence type="ECO:0000313" key="3">
    <source>
        <dbReference type="Proteomes" id="UP001148838"/>
    </source>
</evidence>
<feature type="compositionally biased region" description="Pro residues" evidence="1">
    <location>
        <begin position="24"/>
        <end position="40"/>
    </location>
</feature>
<gene>
    <name evidence="2" type="ORF">ANN_16167</name>
</gene>
<comment type="caution">
    <text evidence="2">The sequence shown here is derived from an EMBL/GenBank/DDBJ whole genome shotgun (WGS) entry which is preliminary data.</text>
</comment>
<evidence type="ECO:0000313" key="2">
    <source>
        <dbReference type="EMBL" id="KAJ4433855.1"/>
    </source>
</evidence>
<sequence>MSPGSSTESYLAFARIGLRKTPEKPQPGNLPRPGFEPGPPGFAARRADRYSTGVDSNKRIGDNVYTECELVRKIWNEDFLVGYLTTLYQLLGYLASMRFVIVRWFWREEVEDSPYNTWHSPYGWGKPRKKPNQINRHSSRESPLFASALHTGEPFEISATQPSEMNEEKKKIYEPTIQYLPAKYNIEKITVTGLFFGARHHSESLCKVEGKIQDLQDAIVTTIIKFSVVIFRQHLYGVHSI</sequence>
<dbReference type="EMBL" id="JAJSOF020000027">
    <property type="protein sequence ID" value="KAJ4433855.1"/>
    <property type="molecule type" value="Genomic_DNA"/>
</dbReference>
<name>A0ABQ8SI81_PERAM</name>
<organism evidence="2 3">
    <name type="scientific">Periplaneta americana</name>
    <name type="common">American cockroach</name>
    <name type="synonym">Blatta americana</name>
    <dbReference type="NCBI Taxonomy" id="6978"/>
    <lineage>
        <taxon>Eukaryota</taxon>
        <taxon>Metazoa</taxon>
        <taxon>Ecdysozoa</taxon>
        <taxon>Arthropoda</taxon>
        <taxon>Hexapoda</taxon>
        <taxon>Insecta</taxon>
        <taxon>Pterygota</taxon>
        <taxon>Neoptera</taxon>
        <taxon>Polyneoptera</taxon>
        <taxon>Dictyoptera</taxon>
        <taxon>Blattodea</taxon>
        <taxon>Blattoidea</taxon>
        <taxon>Blattidae</taxon>
        <taxon>Blattinae</taxon>
        <taxon>Periplaneta</taxon>
    </lineage>
</organism>
<evidence type="ECO:0000256" key="1">
    <source>
        <dbReference type="SAM" id="MobiDB-lite"/>
    </source>
</evidence>
<accession>A0ABQ8SI81</accession>
<dbReference type="Proteomes" id="UP001148838">
    <property type="component" value="Unassembled WGS sequence"/>
</dbReference>
<proteinExistence type="predicted"/>